<dbReference type="Pfam" id="PF04434">
    <property type="entry name" value="SWIM"/>
    <property type="match status" value="1"/>
</dbReference>
<evidence type="ECO:0000313" key="3">
    <source>
        <dbReference type="EMBL" id="MFC6081940.1"/>
    </source>
</evidence>
<keyword evidence="4" id="KW-1185">Reference proteome</keyword>
<protein>
    <submittedName>
        <fullName evidence="3">SWIM zinc finger domain-containing protein</fullName>
    </submittedName>
</protein>
<name>A0ABW1NF97_9ACTN</name>
<comment type="caution">
    <text evidence="3">The sequence shown here is derived from an EMBL/GenBank/DDBJ whole genome shotgun (WGS) entry which is preliminary data.</text>
</comment>
<sequence length="548" mass="58939">MAGKTVTEEQIREWSEGQAFERGKIYMAQGRVEDLSVTGTGATATVDGSQPYEVRLELTDAGMSGECSCPQGGEGAFCKHCVAVALAWLDRSGPLAMPEAPEKIGDARLRAFLTGQDHEWLADELMRAASASPVLRARLEVAAGGDVRAALDDGRLRRRLGKVVKAGRTATAKEQDERFAEIEAVLGEVSGLVGAGFAGTAAGLAEYAIDLLVPYMERDGYLVSSTLTQARRIHLEACATGHPDPVALADRLVDQALATGRLFVDALPGYAEALGTAGMARYRERVEQAVDDPDAEPATVARLRERLAEHEGGADALIALLASGKPSGQDVLRIARALVTEGRDQDAVGWIRRGLEDSPADADLRGLGAECLVRAGDRRGAVELLWPVFIGAPTLVTYRALAEAAAGHWPRWRDRALTLLRDQLTEAGDPYRFGILVEILLWEEDVEGAWQVAGAGGISENLRLRAARARAATHPADAVPLLLELAEQEIVSKRKWAYPRAAQLLAEAQILSARAGTGDDFDRHMAALRTRHKAKPALRLQLDLARLP</sequence>
<evidence type="ECO:0000256" key="1">
    <source>
        <dbReference type="PROSITE-ProRule" id="PRU00325"/>
    </source>
</evidence>
<keyword evidence="1" id="KW-0863">Zinc-finger</keyword>
<feature type="domain" description="SWIM-type" evidence="2">
    <location>
        <begin position="52"/>
        <end position="89"/>
    </location>
</feature>
<dbReference type="EMBL" id="JBHSRF010000013">
    <property type="protein sequence ID" value="MFC6081940.1"/>
    <property type="molecule type" value="Genomic_DNA"/>
</dbReference>
<keyword evidence="1" id="KW-0862">Zinc</keyword>
<evidence type="ECO:0000259" key="2">
    <source>
        <dbReference type="PROSITE" id="PS50966"/>
    </source>
</evidence>
<keyword evidence="1" id="KW-0479">Metal-binding</keyword>
<gene>
    <name evidence="3" type="ORF">ACFP1K_12295</name>
</gene>
<accession>A0ABW1NF97</accession>
<reference evidence="4" key="1">
    <citation type="journal article" date="2019" name="Int. J. Syst. Evol. Microbiol.">
        <title>The Global Catalogue of Microorganisms (GCM) 10K type strain sequencing project: providing services to taxonomists for standard genome sequencing and annotation.</title>
        <authorList>
            <consortium name="The Broad Institute Genomics Platform"/>
            <consortium name="The Broad Institute Genome Sequencing Center for Infectious Disease"/>
            <person name="Wu L."/>
            <person name="Ma J."/>
        </authorList>
    </citation>
    <scope>NUCLEOTIDE SEQUENCE [LARGE SCALE GENOMIC DNA]</scope>
    <source>
        <strain evidence="4">JCM 30346</strain>
    </source>
</reference>
<evidence type="ECO:0000313" key="4">
    <source>
        <dbReference type="Proteomes" id="UP001596137"/>
    </source>
</evidence>
<dbReference type="Proteomes" id="UP001596137">
    <property type="component" value="Unassembled WGS sequence"/>
</dbReference>
<dbReference type="InterPro" id="IPR007527">
    <property type="entry name" value="Znf_SWIM"/>
</dbReference>
<proteinExistence type="predicted"/>
<dbReference type="RefSeq" id="WP_380750912.1">
    <property type="nucleotide sequence ID" value="NZ_JBHSRF010000013.1"/>
</dbReference>
<dbReference type="PROSITE" id="PS50966">
    <property type="entry name" value="ZF_SWIM"/>
    <property type="match status" value="1"/>
</dbReference>
<organism evidence="3 4">
    <name type="scientific">Sphaerisporangium aureirubrum</name>
    <dbReference type="NCBI Taxonomy" id="1544736"/>
    <lineage>
        <taxon>Bacteria</taxon>
        <taxon>Bacillati</taxon>
        <taxon>Actinomycetota</taxon>
        <taxon>Actinomycetes</taxon>
        <taxon>Streptosporangiales</taxon>
        <taxon>Streptosporangiaceae</taxon>
        <taxon>Sphaerisporangium</taxon>
    </lineage>
</organism>